<dbReference type="AlphaFoldDB" id="V4PLZ5"/>
<dbReference type="PANTHER" id="PTHR30136:SF7">
    <property type="entry name" value="HTH-TYPE TRANSCRIPTIONAL REGULATOR KDGR-RELATED"/>
    <property type="match status" value="1"/>
</dbReference>
<sequence>MSVFEQGNSSATGARQYHAPALEKGLDILEALAEADGPMTLSAVSKNLSRSMNELFRMFQVLIDRGYLAPALDGTGYELSTKLLTIARSSHVLRQFVNHALPHMRSLAESTELACHVSAAADDQLVVIASVDAPAAVNFSVRPGFRSHMTSSAAGKVLFGLETMDMRDRLSPILKRNIGDQKWSDFYESAEEARRNGFSIAQSEILPGVTDISGPVFDELGIKGVLTVPFMHSGLGLQISQVSKLVAEKCAEISRELGAKGRVTVDRLSLRPTAMSQPLLKLVR</sequence>
<dbReference type="GO" id="GO:0045892">
    <property type="term" value="P:negative regulation of DNA-templated transcription"/>
    <property type="evidence" value="ECO:0007669"/>
    <property type="project" value="TreeGrafter"/>
</dbReference>
<dbReference type="InterPro" id="IPR036390">
    <property type="entry name" value="WH_DNA-bd_sf"/>
</dbReference>
<dbReference type="RefSeq" id="WP_018083543.1">
    <property type="nucleotide sequence ID" value="NZ_AQWM01000035.1"/>
</dbReference>
<dbReference type="PANTHER" id="PTHR30136">
    <property type="entry name" value="HELIX-TURN-HELIX TRANSCRIPTIONAL REGULATOR, ICLR FAMILY"/>
    <property type="match status" value="1"/>
</dbReference>
<dbReference type="InterPro" id="IPR036388">
    <property type="entry name" value="WH-like_DNA-bd_sf"/>
</dbReference>
<dbReference type="GO" id="GO:0003700">
    <property type="term" value="F:DNA-binding transcription factor activity"/>
    <property type="evidence" value="ECO:0007669"/>
    <property type="project" value="TreeGrafter"/>
</dbReference>
<name>V4PLZ5_9CAUL</name>
<dbReference type="InterPro" id="IPR050707">
    <property type="entry name" value="HTH_MetabolicPath_Reg"/>
</dbReference>
<evidence type="ECO:0000256" key="3">
    <source>
        <dbReference type="ARBA" id="ARBA00023163"/>
    </source>
</evidence>
<comment type="caution">
    <text evidence="6">The sequence shown here is derived from an EMBL/GenBank/DDBJ whole genome shotgun (WGS) entry which is preliminary data.</text>
</comment>
<organism evidence="6 7">
    <name type="scientific">Asticcacaulis benevestitus DSM 16100 = ATCC BAA-896</name>
    <dbReference type="NCBI Taxonomy" id="1121022"/>
    <lineage>
        <taxon>Bacteria</taxon>
        <taxon>Pseudomonadati</taxon>
        <taxon>Pseudomonadota</taxon>
        <taxon>Alphaproteobacteria</taxon>
        <taxon>Caulobacterales</taxon>
        <taxon>Caulobacteraceae</taxon>
        <taxon>Asticcacaulis</taxon>
    </lineage>
</organism>
<evidence type="ECO:0000259" key="5">
    <source>
        <dbReference type="PROSITE" id="PS51078"/>
    </source>
</evidence>
<evidence type="ECO:0008006" key="8">
    <source>
        <dbReference type="Google" id="ProtNLM"/>
    </source>
</evidence>
<accession>V4PLZ5</accession>
<dbReference type="SMART" id="SM00346">
    <property type="entry name" value="HTH_ICLR"/>
    <property type="match status" value="1"/>
</dbReference>
<dbReference type="STRING" id="1121022.GCA_000376105_03854"/>
<dbReference type="InterPro" id="IPR029016">
    <property type="entry name" value="GAF-like_dom_sf"/>
</dbReference>
<dbReference type="PATRIC" id="fig|1121022.4.peg.3759"/>
<dbReference type="PROSITE" id="PS51077">
    <property type="entry name" value="HTH_ICLR"/>
    <property type="match status" value="1"/>
</dbReference>
<evidence type="ECO:0000256" key="2">
    <source>
        <dbReference type="ARBA" id="ARBA00023125"/>
    </source>
</evidence>
<feature type="domain" description="HTH iclR-type" evidence="4">
    <location>
        <begin position="19"/>
        <end position="81"/>
    </location>
</feature>
<dbReference type="InterPro" id="IPR005471">
    <property type="entry name" value="Tscrpt_reg_IclR_N"/>
</dbReference>
<evidence type="ECO:0000256" key="1">
    <source>
        <dbReference type="ARBA" id="ARBA00023015"/>
    </source>
</evidence>
<keyword evidence="2" id="KW-0238">DNA-binding</keyword>
<dbReference type="GO" id="GO:0003677">
    <property type="term" value="F:DNA binding"/>
    <property type="evidence" value="ECO:0007669"/>
    <property type="project" value="UniProtKB-KW"/>
</dbReference>
<feature type="domain" description="IclR-ED" evidence="5">
    <location>
        <begin position="82"/>
        <end position="259"/>
    </location>
</feature>
<gene>
    <name evidence="6" type="ORF">ABENE_18375</name>
</gene>
<keyword evidence="1" id="KW-0805">Transcription regulation</keyword>
<dbReference type="EMBL" id="AWGB01000055">
    <property type="protein sequence ID" value="ESQ86490.1"/>
    <property type="molecule type" value="Genomic_DNA"/>
</dbReference>
<proteinExistence type="predicted"/>
<protein>
    <recommendedName>
        <fullName evidence="8">IclR family transcriptional regulator</fullName>
    </recommendedName>
</protein>
<evidence type="ECO:0000313" key="6">
    <source>
        <dbReference type="EMBL" id="ESQ86490.1"/>
    </source>
</evidence>
<keyword evidence="3" id="KW-0804">Transcription</keyword>
<dbReference type="SUPFAM" id="SSF55781">
    <property type="entry name" value="GAF domain-like"/>
    <property type="match status" value="1"/>
</dbReference>
<dbReference type="PROSITE" id="PS51078">
    <property type="entry name" value="ICLR_ED"/>
    <property type="match status" value="1"/>
</dbReference>
<dbReference type="eggNOG" id="COG1414">
    <property type="taxonomic scope" value="Bacteria"/>
</dbReference>
<keyword evidence="7" id="KW-1185">Reference proteome</keyword>
<dbReference type="Pfam" id="PF01614">
    <property type="entry name" value="IclR_C"/>
    <property type="match status" value="1"/>
</dbReference>
<dbReference type="Pfam" id="PF09339">
    <property type="entry name" value="HTH_IclR"/>
    <property type="match status" value="1"/>
</dbReference>
<dbReference type="Gene3D" id="1.10.10.10">
    <property type="entry name" value="Winged helix-like DNA-binding domain superfamily/Winged helix DNA-binding domain"/>
    <property type="match status" value="1"/>
</dbReference>
<evidence type="ECO:0000259" key="4">
    <source>
        <dbReference type="PROSITE" id="PS51077"/>
    </source>
</evidence>
<dbReference type="Proteomes" id="UP000017837">
    <property type="component" value="Unassembled WGS sequence"/>
</dbReference>
<evidence type="ECO:0000313" key="7">
    <source>
        <dbReference type="Proteomes" id="UP000017837"/>
    </source>
</evidence>
<dbReference type="OrthoDB" id="6057486at2"/>
<dbReference type="Gene3D" id="3.30.450.40">
    <property type="match status" value="1"/>
</dbReference>
<dbReference type="SUPFAM" id="SSF46785">
    <property type="entry name" value="Winged helix' DNA-binding domain"/>
    <property type="match status" value="1"/>
</dbReference>
<dbReference type="InterPro" id="IPR014757">
    <property type="entry name" value="Tscrpt_reg_IclR_C"/>
</dbReference>
<reference evidence="6 7" key="1">
    <citation type="journal article" date="2014" name="Nature">
        <title>Sequential evolution of bacterial morphology by co-option of a developmental regulator.</title>
        <authorList>
            <person name="Jiang C."/>
            <person name="Brown P.J."/>
            <person name="Ducret A."/>
            <person name="Brun Y.V."/>
        </authorList>
    </citation>
    <scope>NUCLEOTIDE SEQUENCE [LARGE SCALE GENOMIC DNA]</scope>
    <source>
        <strain evidence="6 7">DSM 16100</strain>
    </source>
</reference>